<name>A0A2T1C557_9CYAN</name>
<dbReference type="GO" id="GO:0016811">
    <property type="term" value="F:hydrolase activity, acting on carbon-nitrogen (but not peptide) bonds, in linear amides"/>
    <property type="evidence" value="ECO:0007669"/>
    <property type="project" value="TreeGrafter"/>
</dbReference>
<accession>A0A2T1C557</accession>
<proteinExistence type="predicted"/>
<dbReference type="SUPFAM" id="SSF102588">
    <property type="entry name" value="LmbE-like"/>
    <property type="match status" value="1"/>
</dbReference>
<dbReference type="RefSeq" id="WP_106288364.1">
    <property type="nucleotide sequence ID" value="NZ_CAWNTC010000011.1"/>
</dbReference>
<protein>
    <submittedName>
        <fullName evidence="1">PIG-L domain-containing protein</fullName>
    </submittedName>
</protein>
<organism evidence="1 2">
    <name type="scientific">Merismopedia glauca CCAP 1448/3</name>
    <dbReference type="NCBI Taxonomy" id="1296344"/>
    <lineage>
        <taxon>Bacteria</taxon>
        <taxon>Bacillati</taxon>
        <taxon>Cyanobacteriota</taxon>
        <taxon>Cyanophyceae</taxon>
        <taxon>Synechococcales</taxon>
        <taxon>Merismopediaceae</taxon>
        <taxon>Merismopedia</taxon>
    </lineage>
</organism>
<dbReference type="InterPro" id="IPR003737">
    <property type="entry name" value="GlcNAc_PI_deacetylase-related"/>
</dbReference>
<dbReference type="PANTHER" id="PTHR12993">
    <property type="entry name" value="N-ACETYLGLUCOSAMINYL-PHOSPHATIDYLINOSITOL DE-N-ACETYLASE-RELATED"/>
    <property type="match status" value="1"/>
</dbReference>
<dbReference type="PANTHER" id="PTHR12993:SF29">
    <property type="entry name" value="BLR3841 PROTEIN"/>
    <property type="match status" value="1"/>
</dbReference>
<comment type="caution">
    <text evidence="1">The sequence shown here is derived from an EMBL/GenBank/DDBJ whole genome shotgun (WGS) entry which is preliminary data.</text>
</comment>
<gene>
    <name evidence="1" type="ORF">C7B64_09280</name>
</gene>
<dbReference type="Pfam" id="PF02585">
    <property type="entry name" value="PIG-L"/>
    <property type="match status" value="1"/>
</dbReference>
<dbReference type="InterPro" id="IPR024078">
    <property type="entry name" value="LmbE-like_dom_sf"/>
</dbReference>
<sequence>MVLDSLTRASSLPWRSIQELAIPPVLVVAPHPDDETLGCGGAIALLRALNCPVEVLVVSDGTMSHPNSIQYPAPVLQALRASETLTAMQILGVEKAEVTFLNLPDGAVPLPQTDTWEDGLLKCREAIASIKPQTVFLPWRSDPHPDHRATWHLVQAAMSYLHLSPQIIEYPIWDWDKQQQGMISNSTLMKAWRINIQSVRSKKQQAIAAYRSQISNLIEDDPWGFQLSPQMLDNFLHPWEVYLEQI</sequence>
<keyword evidence="2" id="KW-1185">Reference proteome</keyword>
<dbReference type="OrthoDB" id="9790023at2"/>
<dbReference type="Gene3D" id="3.40.50.10320">
    <property type="entry name" value="LmbE-like"/>
    <property type="match status" value="1"/>
</dbReference>
<dbReference type="EMBL" id="PVWJ01000036">
    <property type="protein sequence ID" value="PSB03277.1"/>
    <property type="molecule type" value="Genomic_DNA"/>
</dbReference>
<evidence type="ECO:0000313" key="2">
    <source>
        <dbReference type="Proteomes" id="UP000238762"/>
    </source>
</evidence>
<reference evidence="1 2" key="2">
    <citation type="submission" date="2018-03" db="EMBL/GenBank/DDBJ databases">
        <title>The ancient ancestry and fast evolution of plastids.</title>
        <authorList>
            <person name="Moore K.R."/>
            <person name="Magnabosco C."/>
            <person name="Momper L."/>
            <person name="Gold D.A."/>
            <person name="Bosak T."/>
            <person name="Fournier G.P."/>
        </authorList>
    </citation>
    <scope>NUCLEOTIDE SEQUENCE [LARGE SCALE GENOMIC DNA]</scope>
    <source>
        <strain evidence="1 2">CCAP 1448/3</strain>
    </source>
</reference>
<reference evidence="1 2" key="1">
    <citation type="submission" date="2018-02" db="EMBL/GenBank/DDBJ databases">
        <authorList>
            <person name="Cohen D.B."/>
            <person name="Kent A.D."/>
        </authorList>
    </citation>
    <scope>NUCLEOTIDE SEQUENCE [LARGE SCALE GENOMIC DNA]</scope>
    <source>
        <strain evidence="1 2">CCAP 1448/3</strain>
    </source>
</reference>
<dbReference type="Proteomes" id="UP000238762">
    <property type="component" value="Unassembled WGS sequence"/>
</dbReference>
<evidence type="ECO:0000313" key="1">
    <source>
        <dbReference type="EMBL" id="PSB03277.1"/>
    </source>
</evidence>
<dbReference type="AlphaFoldDB" id="A0A2T1C557"/>